<dbReference type="AlphaFoldDB" id="A0A1B7M2V5"/>
<dbReference type="GO" id="GO:0004190">
    <property type="term" value="F:aspartic-type endopeptidase activity"/>
    <property type="evidence" value="ECO:0007669"/>
    <property type="project" value="InterPro"/>
</dbReference>
<feature type="transmembrane region" description="Helical" evidence="2">
    <location>
        <begin position="33"/>
        <end position="52"/>
    </location>
</feature>
<dbReference type="Pfam" id="PF01478">
    <property type="entry name" value="Peptidase_A24"/>
    <property type="match status" value="1"/>
</dbReference>
<comment type="similarity">
    <text evidence="1">Belongs to the peptidase A24 family.</text>
</comment>
<keyword evidence="5" id="KW-1185">Reference proteome</keyword>
<reference evidence="4 5" key="1">
    <citation type="submission" date="2016-04" db="EMBL/GenBank/DDBJ databases">
        <title>First whole genome shotgun sequence of the bacterium Enteractinococcus sp. strain UASWS1574.</title>
        <authorList>
            <person name="Crovadore J."/>
            <person name="Chablais R."/>
            <person name="Lefort F."/>
        </authorList>
    </citation>
    <scope>NUCLEOTIDE SEQUENCE [LARGE SCALE GENOMIC DNA]</scope>
    <source>
        <strain evidence="4 5">UASWS1574</strain>
    </source>
</reference>
<dbReference type="EMBL" id="LXEY01000007">
    <property type="protein sequence ID" value="OAV62916.1"/>
    <property type="molecule type" value="Genomic_DNA"/>
</dbReference>
<dbReference type="PANTHER" id="PTHR30487:SF0">
    <property type="entry name" value="PREPILIN LEADER PEPTIDASE_N-METHYLTRANSFERASE-RELATED"/>
    <property type="match status" value="1"/>
</dbReference>
<evidence type="ECO:0000259" key="3">
    <source>
        <dbReference type="Pfam" id="PF01478"/>
    </source>
</evidence>
<dbReference type="Gene3D" id="1.20.120.1220">
    <property type="match status" value="1"/>
</dbReference>
<evidence type="ECO:0000256" key="2">
    <source>
        <dbReference type="SAM" id="Phobius"/>
    </source>
</evidence>
<dbReference type="InterPro" id="IPR000045">
    <property type="entry name" value="Prepilin_IV_endopep_pep"/>
</dbReference>
<dbReference type="PANTHER" id="PTHR30487">
    <property type="entry name" value="TYPE 4 PREPILIN-LIKE PROTEINS LEADER PEPTIDE-PROCESSING ENZYME"/>
    <property type="match status" value="1"/>
</dbReference>
<proteinExistence type="inferred from homology"/>
<organism evidence="4 5">
    <name type="scientific">Enteractinococcus helveticum</name>
    <dbReference type="NCBI Taxonomy" id="1837282"/>
    <lineage>
        <taxon>Bacteria</taxon>
        <taxon>Bacillati</taxon>
        <taxon>Actinomycetota</taxon>
        <taxon>Actinomycetes</taxon>
        <taxon>Micrococcales</taxon>
        <taxon>Micrococcaceae</taxon>
    </lineage>
</organism>
<dbReference type="GO" id="GO:0005886">
    <property type="term" value="C:plasma membrane"/>
    <property type="evidence" value="ECO:0007669"/>
    <property type="project" value="TreeGrafter"/>
</dbReference>
<sequence length="206" mass="21125">MTVAILNAVIAAGAAWALTRAILAYVPGNSRWVQSRFHVLLAAAGGFGAAMLTDHPAELIALLAAVVGCSLLVVIDLAVHRLPDKPVASTTLAMLVPLGIAAATGIGWAPFGRALLAALVLMLAYFILAFISPAGLGLGDVKFASVIGLLLGWFSWSHVAIGTLLAFLVNGLAALIVLIRRGKVKGSEVPFGPSMVLGAVLALMVN</sequence>
<name>A0A1B7M2V5_9MICC</name>
<feature type="transmembrane region" description="Helical" evidence="2">
    <location>
        <begin position="156"/>
        <end position="177"/>
    </location>
</feature>
<keyword evidence="2" id="KW-0812">Transmembrane</keyword>
<keyword evidence="2" id="KW-1133">Transmembrane helix</keyword>
<dbReference type="InterPro" id="IPR050882">
    <property type="entry name" value="Prepilin_peptidase/N-MTase"/>
</dbReference>
<feature type="transmembrane region" description="Helical" evidence="2">
    <location>
        <begin position="59"/>
        <end position="79"/>
    </location>
</feature>
<dbReference type="STRING" id="1837282.A6F49_04230"/>
<dbReference type="OrthoDB" id="2087435at2"/>
<accession>A0A1B7M2V5</accession>
<gene>
    <name evidence="4" type="ORF">A6F49_04230</name>
</gene>
<feature type="domain" description="Prepilin type IV endopeptidase peptidase" evidence="3">
    <location>
        <begin position="65"/>
        <end position="177"/>
    </location>
</feature>
<protein>
    <recommendedName>
        <fullName evidence="3">Prepilin type IV endopeptidase peptidase domain-containing protein</fullName>
    </recommendedName>
</protein>
<dbReference type="Proteomes" id="UP000078292">
    <property type="component" value="Unassembled WGS sequence"/>
</dbReference>
<feature type="transmembrane region" description="Helical" evidence="2">
    <location>
        <begin position="91"/>
        <end position="109"/>
    </location>
</feature>
<evidence type="ECO:0000313" key="5">
    <source>
        <dbReference type="Proteomes" id="UP000078292"/>
    </source>
</evidence>
<evidence type="ECO:0000256" key="1">
    <source>
        <dbReference type="ARBA" id="ARBA00005801"/>
    </source>
</evidence>
<dbReference type="GO" id="GO:0006465">
    <property type="term" value="P:signal peptide processing"/>
    <property type="evidence" value="ECO:0007669"/>
    <property type="project" value="TreeGrafter"/>
</dbReference>
<comment type="caution">
    <text evidence="4">The sequence shown here is derived from an EMBL/GenBank/DDBJ whole genome shotgun (WGS) entry which is preliminary data.</text>
</comment>
<keyword evidence="2" id="KW-0472">Membrane</keyword>
<evidence type="ECO:0000313" key="4">
    <source>
        <dbReference type="EMBL" id="OAV62916.1"/>
    </source>
</evidence>
<feature type="transmembrane region" description="Helical" evidence="2">
    <location>
        <begin position="116"/>
        <end position="136"/>
    </location>
</feature>